<dbReference type="AlphaFoldDB" id="G4ZPM5"/>
<keyword evidence="2" id="KW-1185">Reference proteome</keyword>
<name>G4ZPM5_PHYSP</name>
<dbReference type="GeneID" id="20646741"/>
<dbReference type="InParanoid" id="G4ZPM5"/>
<evidence type="ECO:0000313" key="1">
    <source>
        <dbReference type="EMBL" id="EGZ15815.1"/>
    </source>
</evidence>
<dbReference type="RefSeq" id="XP_009529564.1">
    <property type="nucleotide sequence ID" value="XM_009531269.1"/>
</dbReference>
<gene>
    <name evidence="1" type="ORF">PHYSODRAFT_334020</name>
</gene>
<dbReference type="EMBL" id="JH159155">
    <property type="protein sequence ID" value="EGZ15815.1"/>
    <property type="molecule type" value="Genomic_DNA"/>
</dbReference>
<accession>G4ZPM5</accession>
<reference evidence="1 2" key="1">
    <citation type="journal article" date="2006" name="Science">
        <title>Phytophthora genome sequences uncover evolutionary origins and mechanisms of pathogenesis.</title>
        <authorList>
            <person name="Tyler B.M."/>
            <person name="Tripathy S."/>
            <person name="Zhang X."/>
            <person name="Dehal P."/>
            <person name="Jiang R.H."/>
            <person name="Aerts A."/>
            <person name="Arredondo F.D."/>
            <person name="Baxter L."/>
            <person name="Bensasson D."/>
            <person name="Beynon J.L."/>
            <person name="Chapman J."/>
            <person name="Damasceno C.M."/>
            <person name="Dorrance A.E."/>
            <person name="Dou D."/>
            <person name="Dickerman A.W."/>
            <person name="Dubchak I.L."/>
            <person name="Garbelotto M."/>
            <person name="Gijzen M."/>
            <person name="Gordon S.G."/>
            <person name="Govers F."/>
            <person name="Grunwald N.J."/>
            <person name="Huang W."/>
            <person name="Ivors K.L."/>
            <person name="Jones R.W."/>
            <person name="Kamoun S."/>
            <person name="Krampis K."/>
            <person name="Lamour K.H."/>
            <person name="Lee M.K."/>
            <person name="McDonald W.H."/>
            <person name="Medina M."/>
            <person name="Meijer H.J."/>
            <person name="Nordberg E.K."/>
            <person name="Maclean D.J."/>
            <person name="Ospina-Giraldo M.D."/>
            <person name="Morris P.F."/>
            <person name="Phuntumart V."/>
            <person name="Putnam N.H."/>
            <person name="Rash S."/>
            <person name="Rose J.K."/>
            <person name="Sakihama Y."/>
            <person name="Salamov A.A."/>
            <person name="Savidor A."/>
            <person name="Scheuring C.F."/>
            <person name="Smith B.M."/>
            <person name="Sobral B.W."/>
            <person name="Terry A."/>
            <person name="Torto-Alalibo T.A."/>
            <person name="Win J."/>
            <person name="Xu Z."/>
            <person name="Zhang H."/>
            <person name="Grigoriev I.V."/>
            <person name="Rokhsar D.S."/>
            <person name="Boore J.L."/>
        </authorList>
    </citation>
    <scope>NUCLEOTIDE SEQUENCE [LARGE SCALE GENOMIC DNA]</scope>
    <source>
        <strain evidence="1 2">P6497</strain>
    </source>
</reference>
<dbReference type="Proteomes" id="UP000002640">
    <property type="component" value="Unassembled WGS sequence"/>
</dbReference>
<organism evidence="1 2">
    <name type="scientific">Phytophthora sojae (strain P6497)</name>
    <name type="common">Soybean stem and root rot agent</name>
    <name type="synonym">Phytophthora megasperma f. sp. glycines</name>
    <dbReference type="NCBI Taxonomy" id="1094619"/>
    <lineage>
        <taxon>Eukaryota</taxon>
        <taxon>Sar</taxon>
        <taxon>Stramenopiles</taxon>
        <taxon>Oomycota</taxon>
        <taxon>Peronosporomycetes</taxon>
        <taxon>Peronosporales</taxon>
        <taxon>Peronosporaceae</taxon>
        <taxon>Phytophthora</taxon>
    </lineage>
</organism>
<evidence type="ECO:0000313" key="2">
    <source>
        <dbReference type="Proteomes" id="UP000002640"/>
    </source>
</evidence>
<dbReference type="KEGG" id="psoj:PHYSODRAFT_334020"/>
<protein>
    <submittedName>
        <fullName evidence="1">Uncharacterized protein</fullName>
    </submittedName>
</protein>
<sequence>MTKPVSHRSESHLKSGAATYVPLTREPHVWPQLAPSRRSGISSAVQLFSLRSAAAACRRRAIRPWHGMAALLWSASATIAPMQAATWPHHLRSA</sequence>
<proteinExistence type="predicted"/>